<dbReference type="Proteomes" id="UP000232323">
    <property type="component" value="Unassembled WGS sequence"/>
</dbReference>
<keyword evidence="4 5" id="KW-0472">Membrane</keyword>
<feature type="transmembrane region" description="Helical" evidence="5">
    <location>
        <begin position="190"/>
        <end position="210"/>
    </location>
</feature>
<dbReference type="GO" id="GO:0005783">
    <property type="term" value="C:endoplasmic reticulum"/>
    <property type="evidence" value="ECO:0007669"/>
    <property type="project" value="TreeGrafter"/>
</dbReference>
<feature type="transmembrane region" description="Helical" evidence="5">
    <location>
        <begin position="57"/>
        <end position="77"/>
    </location>
</feature>
<evidence type="ECO:0000256" key="3">
    <source>
        <dbReference type="ARBA" id="ARBA00022989"/>
    </source>
</evidence>
<organism evidence="6 7">
    <name type="scientific">Chlamydomonas eustigma</name>
    <dbReference type="NCBI Taxonomy" id="1157962"/>
    <lineage>
        <taxon>Eukaryota</taxon>
        <taxon>Viridiplantae</taxon>
        <taxon>Chlorophyta</taxon>
        <taxon>core chlorophytes</taxon>
        <taxon>Chlorophyceae</taxon>
        <taxon>CS clade</taxon>
        <taxon>Chlamydomonadales</taxon>
        <taxon>Chlamydomonadaceae</taxon>
        <taxon>Chlamydomonas</taxon>
    </lineage>
</organism>
<feature type="transmembrane region" description="Helical" evidence="5">
    <location>
        <begin position="83"/>
        <end position="104"/>
    </location>
</feature>
<dbReference type="PANTHER" id="PTHR20661:SF0">
    <property type="entry name" value="PHOSPHATIDYLINOSITOL-GLYCAN BIOSYNTHESIS CLASS W PROTEIN"/>
    <property type="match status" value="1"/>
</dbReference>
<protein>
    <recommendedName>
        <fullName evidence="8">GPI-anchored wall transfer protein 1</fullName>
    </recommendedName>
</protein>
<evidence type="ECO:0000256" key="1">
    <source>
        <dbReference type="ARBA" id="ARBA00004141"/>
    </source>
</evidence>
<reference evidence="6 7" key="1">
    <citation type="submission" date="2017-08" db="EMBL/GenBank/DDBJ databases">
        <title>Acidophilic green algal genome provides insights into adaptation to an acidic environment.</title>
        <authorList>
            <person name="Hirooka S."/>
            <person name="Hirose Y."/>
            <person name="Kanesaki Y."/>
            <person name="Higuchi S."/>
            <person name="Fujiwara T."/>
            <person name="Onuma R."/>
            <person name="Era A."/>
            <person name="Ohbayashi R."/>
            <person name="Uzuka A."/>
            <person name="Nozaki H."/>
            <person name="Yoshikawa H."/>
            <person name="Miyagishima S.Y."/>
        </authorList>
    </citation>
    <scope>NUCLEOTIDE SEQUENCE [LARGE SCALE GENOMIC DNA]</scope>
    <source>
        <strain evidence="6 7">NIES-2499</strain>
    </source>
</reference>
<evidence type="ECO:0000313" key="6">
    <source>
        <dbReference type="EMBL" id="GAX83655.1"/>
    </source>
</evidence>
<dbReference type="EMBL" id="BEGY01000103">
    <property type="protein sequence ID" value="GAX83655.1"/>
    <property type="molecule type" value="Genomic_DNA"/>
</dbReference>
<comment type="subcellular location">
    <subcellularLocation>
        <location evidence="1">Membrane</location>
        <topology evidence="1">Multi-pass membrane protein</topology>
    </subcellularLocation>
</comment>
<evidence type="ECO:0008006" key="8">
    <source>
        <dbReference type="Google" id="ProtNLM"/>
    </source>
</evidence>
<feature type="transmembrane region" description="Helical" evidence="5">
    <location>
        <begin position="367"/>
        <end position="385"/>
    </location>
</feature>
<sequence length="610" mass="67395">MNEEYKIRKESFFQGCHGTSVLEVFMLVLCLPFTMSSGNALRIWLGQKWVPNRSLRHFLFEMVLTQIPLVGICMGLLPLIPTFWITCLLYLSSVLLPKVLIIVWKQRHHQQGKLVGSEKEGRMPAPHSSLTKGQEMLKSSVKESIGLHSLVQIRKMYISLFRGGLMMYTCLCILAVDFPAFPRRYAKAEGYGGGLMDVGVGGIVLASGLVSKRHACRKGATGGRYMSNVQGGSNRGHASANTVPRLGLQMMSMSLSILMEGMDRLKKSLRVVLPCAILGGARFVSVKLLGYQEQVGEYGAHWNFFCTIAVVMLLSHMIPLPRRCIHTGSMAVVFICLHQMSLSVLGLGDWALSPHRGSDLISLNKEGLVSCLGYWCLYLVGAAMAQAMHDMAMDINNCTFTHVNAIMEQRECDPLSPVETVSHSSLKWGSMLVGIDVALWSCLLVLEHTLESRSRRTCNAAYIVWITGLSLCVLLTFSVAQVSWHELKSVLDISGEGKVLKPTIINNDVCPAVDAAKTSLHSMQSRGAPPIDAIEVQLSLFLHPDRGAKEASEQHKCNNMTDIEAFTPKWMTLFSLVLAHHWFFWGMGLGCSGHCKQHILQHSNSVSSSC</sequence>
<keyword evidence="7" id="KW-1185">Reference proteome</keyword>
<dbReference type="GO" id="GO:0072659">
    <property type="term" value="P:protein localization to plasma membrane"/>
    <property type="evidence" value="ECO:0007669"/>
    <property type="project" value="TreeGrafter"/>
</dbReference>
<feature type="transmembrane region" description="Helical" evidence="5">
    <location>
        <begin position="160"/>
        <end position="178"/>
    </location>
</feature>
<evidence type="ECO:0000313" key="7">
    <source>
        <dbReference type="Proteomes" id="UP000232323"/>
    </source>
</evidence>
<proteinExistence type="predicted"/>
<dbReference type="InterPro" id="IPR009447">
    <property type="entry name" value="PIGW/GWT1"/>
</dbReference>
<gene>
    <name evidence="6" type="ORF">CEUSTIGMA_g11080.t1</name>
</gene>
<dbReference type="AlphaFoldDB" id="A0A250XKN6"/>
<feature type="transmembrane region" description="Helical" evidence="5">
    <location>
        <begin position="302"/>
        <end position="320"/>
    </location>
</feature>
<feature type="transmembrane region" description="Helical" evidence="5">
    <location>
        <begin position="271"/>
        <end position="290"/>
    </location>
</feature>
<evidence type="ECO:0000256" key="2">
    <source>
        <dbReference type="ARBA" id="ARBA00022692"/>
    </source>
</evidence>
<dbReference type="STRING" id="1157962.A0A250XKN6"/>
<dbReference type="GO" id="GO:0006506">
    <property type="term" value="P:GPI anchor biosynthetic process"/>
    <property type="evidence" value="ECO:0007669"/>
    <property type="project" value="InterPro"/>
</dbReference>
<feature type="transmembrane region" description="Helical" evidence="5">
    <location>
        <begin position="24"/>
        <end position="45"/>
    </location>
</feature>
<keyword evidence="2 5" id="KW-0812">Transmembrane</keyword>
<accession>A0A250XKN6</accession>
<dbReference type="OrthoDB" id="15270at2759"/>
<dbReference type="PANTHER" id="PTHR20661">
    <property type="entry name" value="PHOSPHATIDYLINOSITOL-GLYCAN BIOSYNTHESIS CLASS W PROTEIN"/>
    <property type="match status" value="1"/>
</dbReference>
<dbReference type="GO" id="GO:0016020">
    <property type="term" value="C:membrane"/>
    <property type="evidence" value="ECO:0007669"/>
    <property type="project" value="UniProtKB-SubCell"/>
</dbReference>
<feature type="transmembrane region" description="Helical" evidence="5">
    <location>
        <begin position="462"/>
        <end position="484"/>
    </location>
</feature>
<keyword evidence="3 5" id="KW-1133">Transmembrane helix</keyword>
<evidence type="ECO:0000256" key="4">
    <source>
        <dbReference type="ARBA" id="ARBA00023136"/>
    </source>
</evidence>
<dbReference type="Pfam" id="PF06423">
    <property type="entry name" value="GWT1"/>
    <property type="match status" value="1"/>
</dbReference>
<dbReference type="GO" id="GO:0032216">
    <property type="term" value="F:glucosaminyl-phosphatidylinositol O-acyltransferase activity"/>
    <property type="evidence" value="ECO:0007669"/>
    <property type="project" value="TreeGrafter"/>
</dbReference>
<evidence type="ECO:0000256" key="5">
    <source>
        <dbReference type="SAM" id="Phobius"/>
    </source>
</evidence>
<name>A0A250XKN6_9CHLO</name>
<comment type="caution">
    <text evidence="6">The sequence shown here is derived from an EMBL/GenBank/DDBJ whole genome shotgun (WGS) entry which is preliminary data.</text>
</comment>
<feature type="transmembrane region" description="Helical" evidence="5">
    <location>
        <begin position="327"/>
        <end position="347"/>
    </location>
</feature>